<gene>
    <name evidence="2" type="ORF">FOF46_28875</name>
</gene>
<feature type="domain" description="SnoaL-like" evidence="1">
    <location>
        <begin position="5"/>
        <end position="106"/>
    </location>
</feature>
<keyword evidence="3" id="KW-1185">Reference proteome</keyword>
<dbReference type="InterPro" id="IPR037401">
    <property type="entry name" value="SnoaL-like"/>
</dbReference>
<reference evidence="2 3" key="1">
    <citation type="submission" date="2019-07" db="EMBL/GenBank/DDBJ databases">
        <title>The draft genome sequence of Aquimarina algiphila M91.</title>
        <authorList>
            <person name="Meng X."/>
        </authorList>
    </citation>
    <scope>NUCLEOTIDE SEQUENCE [LARGE SCALE GENOMIC DNA]</scope>
    <source>
        <strain evidence="2 3">M91</strain>
    </source>
</reference>
<evidence type="ECO:0000313" key="2">
    <source>
        <dbReference type="EMBL" id="TSE03625.1"/>
    </source>
</evidence>
<dbReference type="Proteomes" id="UP000318833">
    <property type="component" value="Unassembled WGS sequence"/>
</dbReference>
<dbReference type="EMBL" id="VLNR01000104">
    <property type="protein sequence ID" value="TSE03625.1"/>
    <property type="molecule type" value="Genomic_DNA"/>
</dbReference>
<sequence>MKELIETFYTALNNRDANTMISCYHEDIIFIDPAFGELKSDRAKNMWRMLCKNGKDLKIAFSQVEADENTGKAHWEAWYTFSKTGRPVHNKIDAQFEFMDGKIIKHIDHFSLHRWASQAMGWKGNLLGGTGFFKKKLIQQTNRMLDKFIASRS</sequence>
<accession>A0A554VB63</accession>
<dbReference type="SUPFAM" id="SSF54427">
    <property type="entry name" value="NTF2-like"/>
    <property type="match status" value="1"/>
</dbReference>
<evidence type="ECO:0000313" key="3">
    <source>
        <dbReference type="Proteomes" id="UP000318833"/>
    </source>
</evidence>
<dbReference type="RefSeq" id="WP_109436140.1">
    <property type="nucleotide sequence ID" value="NZ_CANLFO010000003.1"/>
</dbReference>
<dbReference type="AlphaFoldDB" id="A0A554VB63"/>
<evidence type="ECO:0000259" key="1">
    <source>
        <dbReference type="Pfam" id="PF12680"/>
    </source>
</evidence>
<protein>
    <submittedName>
        <fullName evidence="2">Nuclear transport factor 2 family protein</fullName>
    </submittedName>
</protein>
<dbReference type="InterPro" id="IPR032710">
    <property type="entry name" value="NTF2-like_dom_sf"/>
</dbReference>
<dbReference type="Pfam" id="PF12680">
    <property type="entry name" value="SnoaL_2"/>
    <property type="match status" value="1"/>
</dbReference>
<comment type="caution">
    <text evidence="2">The sequence shown here is derived from an EMBL/GenBank/DDBJ whole genome shotgun (WGS) entry which is preliminary data.</text>
</comment>
<organism evidence="2 3">
    <name type="scientific">Aquimarina algiphila</name>
    <dbReference type="NCBI Taxonomy" id="2047982"/>
    <lineage>
        <taxon>Bacteria</taxon>
        <taxon>Pseudomonadati</taxon>
        <taxon>Bacteroidota</taxon>
        <taxon>Flavobacteriia</taxon>
        <taxon>Flavobacteriales</taxon>
        <taxon>Flavobacteriaceae</taxon>
        <taxon>Aquimarina</taxon>
    </lineage>
</organism>
<dbReference type="OrthoDB" id="391735at2"/>
<proteinExistence type="predicted"/>
<dbReference type="Gene3D" id="3.10.450.50">
    <property type="match status" value="1"/>
</dbReference>
<name>A0A554VB63_9FLAO</name>